<evidence type="ECO:0000256" key="1">
    <source>
        <dbReference type="ARBA" id="ARBA00022491"/>
    </source>
</evidence>
<dbReference type="RefSeq" id="WP_278013461.1">
    <property type="nucleotide sequence ID" value="NZ_CP121208.1"/>
</dbReference>
<evidence type="ECO:0000313" key="9">
    <source>
        <dbReference type="Proteomes" id="UP001215216"/>
    </source>
</evidence>
<dbReference type="EMBL" id="CP121208">
    <property type="protein sequence ID" value="WFM84066.1"/>
    <property type="molecule type" value="Genomic_DNA"/>
</dbReference>
<dbReference type="InterPro" id="IPR036388">
    <property type="entry name" value="WH-like_DNA-bd_sf"/>
</dbReference>
<feature type="domain" description="Heat-inducible transcription repressor HrcA C-terminal" evidence="6">
    <location>
        <begin position="103"/>
        <end position="319"/>
    </location>
</feature>
<feature type="domain" description="HTH deoR-type" evidence="7">
    <location>
        <begin position="26"/>
        <end position="62"/>
    </location>
</feature>
<dbReference type="Pfam" id="PF08220">
    <property type="entry name" value="HTH_DeoR"/>
    <property type="match status" value="1"/>
</dbReference>
<dbReference type="SUPFAM" id="SSF46785">
    <property type="entry name" value="Winged helix' DNA-binding domain"/>
    <property type="match status" value="1"/>
</dbReference>
<gene>
    <name evidence="5 8" type="primary">hrcA</name>
    <name evidence="8" type="ORF">P7079_03575</name>
</gene>
<name>A0ABY8FZW2_9ACTO</name>
<evidence type="ECO:0000256" key="3">
    <source>
        <dbReference type="ARBA" id="ARBA00023016"/>
    </source>
</evidence>
<keyword evidence="3 5" id="KW-0346">Stress response</keyword>
<dbReference type="Gene3D" id="1.10.10.10">
    <property type="entry name" value="Winged helix-like DNA-binding domain superfamily/Winged helix DNA-binding domain"/>
    <property type="match status" value="1"/>
</dbReference>
<organism evidence="8 9">
    <name type="scientific">Arcanobacterium canis</name>
    <dbReference type="NCBI Taxonomy" id="999183"/>
    <lineage>
        <taxon>Bacteria</taxon>
        <taxon>Bacillati</taxon>
        <taxon>Actinomycetota</taxon>
        <taxon>Actinomycetes</taxon>
        <taxon>Actinomycetales</taxon>
        <taxon>Actinomycetaceae</taxon>
        <taxon>Arcanobacterium</taxon>
    </lineage>
</organism>
<dbReference type="SUPFAM" id="SSF55781">
    <property type="entry name" value="GAF domain-like"/>
    <property type="match status" value="1"/>
</dbReference>
<evidence type="ECO:0000313" key="8">
    <source>
        <dbReference type="EMBL" id="WFM84066.1"/>
    </source>
</evidence>
<dbReference type="Pfam" id="PF01628">
    <property type="entry name" value="HrcA"/>
    <property type="match status" value="1"/>
</dbReference>
<dbReference type="HAMAP" id="MF_00081">
    <property type="entry name" value="HrcA"/>
    <property type="match status" value="1"/>
</dbReference>
<comment type="function">
    <text evidence="5">Negative regulator of class I heat shock genes (grpE-dnaK-dnaJ and groELS operons). Prevents heat-shock induction of these operons.</text>
</comment>
<proteinExistence type="inferred from homology"/>
<dbReference type="PIRSF" id="PIRSF005485">
    <property type="entry name" value="HrcA"/>
    <property type="match status" value="1"/>
</dbReference>
<keyword evidence="9" id="KW-1185">Reference proteome</keyword>
<evidence type="ECO:0000256" key="4">
    <source>
        <dbReference type="ARBA" id="ARBA00023163"/>
    </source>
</evidence>
<comment type="similarity">
    <text evidence="5">Belongs to the HrcA family.</text>
</comment>
<sequence length="339" mass="36369">MMADRKSIVLKAIVEDYVATREPVGSKAVVERHKLGVSPATVRNDMAQLEEAGLIVQPHTSAGRIPTDAGYRAFVNSIAKVKPLGKAQRAAINEMLTGAVDLDDVLERTVRLLAQFTHQVAVVQYPSLTRVSLRHVELLFLAPRVILVVIITDAGRVEQRTLTSESFHTEIELRQIAHALNETCVGASVENLNFSGLAAQELLPVSLRPLAALVTETIDATLRTDVEERVLVAGTGNLTRYGIDPAEIAPVLDKLEEQVVLLRLLAHQVGGLGVRIGEENGEDLGETSVVSTDYSGGHAGAVARLGVVGPTRMDYPGAMSSVYAVAQYLSDILGQSGED</sequence>
<evidence type="ECO:0000259" key="6">
    <source>
        <dbReference type="Pfam" id="PF01628"/>
    </source>
</evidence>
<dbReference type="InterPro" id="IPR023120">
    <property type="entry name" value="WHTH_transcript_rep_HrcA_IDD"/>
</dbReference>
<dbReference type="NCBIfam" id="TIGR00331">
    <property type="entry name" value="hrcA"/>
    <property type="match status" value="1"/>
</dbReference>
<evidence type="ECO:0000256" key="5">
    <source>
        <dbReference type="HAMAP-Rule" id="MF_00081"/>
    </source>
</evidence>
<dbReference type="InterPro" id="IPR036390">
    <property type="entry name" value="WH_DNA-bd_sf"/>
</dbReference>
<evidence type="ECO:0000259" key="7">
    <source>
        <dbReference type="Pfam" id="PF08220"/>
    </source>
</evidence>
<evidence type="ECO:0000256" key="2">
    <source>
        <dbReference type="ARBA" id="ARBA00023015"/>
    </source>
</evidence>
<dbReference type="Proteomes" id="UP001215216">
    <property type="component" value="Chromosome"/>
</dbReference>
<dbReference type="PANTHER" id="PTHR34824">
    <property type="entry name" value="HEAT-INDUCIBLE TRANSCRIPTION REPRESSOR HRCA"/>
    <property type="match status" value="1"/>
</dbReference>
<dbReference type="PANTHER" id="PTHR34824:SF1">
    <property type="entry name" value="HEAT-INDUCIBLE TRANSCRIPTION REPRESSOR HRCA"/>
    <property type="match status" value="1"/>
</dbReference>
<protein>
    <recommendedName>
        <fullName evidence="5">Heat-inducible transcription repressor HrcA</fullName>
    </recommendedName>
</protein>
<dbReference type="InterPro" id="IPR029016">
    <property type="entry name" value="GAF-like_dom_sf"/>
</dbReference>
<keyword evidence="2 5" id="KW-0805">Transcription regulation</keyword>
<keyword evidence="1 5" id="KW-0678">Repressor</keyword>
<dbReference type="Gene3D" id="3.30.390.60">
    <property type="entry name" value="Heat-inducible transcription repressor hrca homolog, domain 3"/>
    <property type="match status" value="1"/>
</dbReference>
<keyword evidence="4 5" id="KW-0804">Transcription</keyword>
<dbReference type="InterPro" id="IPR002571">
    <property type="entry name" value="HrcA"/>
</dbReference>
<dbReference type="InterPro" id="IPR021153">
    <property type="entry name" value="HrcA_C"/>
</dbReference>
<dbReference type="Gene3D" id="3.30.450.40">
    <property type="match status" value="1"/>
</dbReference>
<dbReference type="InterPro" id="IPR001034">
    <property type="entry name" value="DeoR_HTH"/>
</dbReference>
<reference evidence="8 9" key="1">
    <citation type="submission" date="2023-03" db="EMBL/GenBank/DDBJ databases">
        <title>Complete genome of Arcanobacterium canis strain DSM 25104 isolated in 2010 from a canine otitis externa in Germany.</title>
        <authorList>
            <person name="Borowiak M."/>
            <person name="Kreitlow A."/>
            <person name="Malorny B."/>
            <person name="Laemmler C."/>
            <person name="Prenger-Berninghoff E."/>
            <person name="Ploetz M."/>
            <person name="Abdulmawjood A."/>
        </authorList>
    </citation>
    <scope>NUCLEOTIDE SEQUENCE [LARGE SCALE GENOMIC DNA]</scope>
    <source>
        <strain evidence="8 9">DSM 25104</strain>
    </source>
</reference>
<accession>A0ABY8FZW2</accession>